<dbReference type="HOGENOM" id="CLU_553092_0_0_10"/>
<dbReference type="Proteomes" id="UP000007519">
    <property type="component" value="Chromosome"/>
</dbReference>
<organism evidence="2 3">
    <name type="scientific">Saprospira grandis (strain Lewin)</name>
    <dbReference type="NCBI Taxonomy" id="984262"/>
    <lineage>
        <taxon>Bacteria</taxon>
        <taxon>Pseudomonadati</taxon>
        <taxon>Bacteroidota</taxon>
        <taxon>Saprospiria</taxon>
        <taxon>Saprospirales</taxon>
        <taxon>Saprospiraceae</taxon>
        <taxon>Saprospira</taxon>
    </lineage>
</organism>
<dbReference type="AlphaFoldDB" id="H6L9N0"/>
<dbReference type="STRING" id="984262.SGRA_0469"/>
<dbReference type="KEGG" id="sgn:SGRA_0469"/>
<protein>
    <submittedName>
        <fullName evidence="2">Uncharacterized protein</fullName>
    </submittedName>
</protein>
<evidence type="ECO:0000313" key="2">
    <source>
        <dbReference type="EMBL" id="AFC23208.1"/>
    </source>
</evidence>
<sequence>MVTGAAKPQTQQKKLRFFCAGPSEQRASAQPGRHRRQAPKNNQQKKKEAMKTKIYLAALALLSLMACQEKKTTEVLASSQWEAQRPFANIDIPFEDYEIDADRDTVLALPQGGAFYFKGGALRNENGDRISGKVSLKYRIFHDAPSAFLAAMPMSYEAQGEKRYMATAGMFELRAEQNGSKLKMAEAMKITTPSFQKEGNYSFFHLKDEDGKWEYLDQEYEIVENKSKQKALKKVNYKAQSLLKMPLEAKYFCFDYSAILDATYNNNYGKIYENRENPLVGQKAQQYGLSWLNSQCYKYIDYQGSKQPAAMMVWKRLSGGRFPAWAKDKDFDALDLQPIRGNIYQLTLNSNDGTEEWSGRIEAVMPLMQLYRYSPQSWAKNYEKNMAEIEVEMQRLSQEADLFRSFEISDFGIYNYDRFLKWDEALPLVAQFEIEGGELPASFRLDKVFCFPLNEASLIDLPARDWNKLRISPDRPLRFLAVLPNDQVALFDLDDFAAIDWSEIKDRPADQPYTIVLRAQPGQIKTAEEVQQLFAPKMAAR</sequence>
<evidence type="ECO:0000313" key="3">
    <source>
        <dbReference type="Proteomes" id="UP000007519"/>
    </source>
</evidence>
<accession>H6L9N0</accession>
<evidence type="ECO:0000256" key="1">
    <source>
        <dbReference type="SAM" id="MobiDB-lite"/>
    </source>
</evidence>
<dbReference type="eggNOG" id="COG2319">
    <property type="taxonomic scope" value="Bacteria"/>
</dbReference>
<reference evidence="2 3" key="1">
    <citation type="journal article" date="2012" name="Stand. Genomic Sci.">
        <title>Complete genome sequencing and analysis of Saprospira grandis str. Lewin, a predatory marine bacterium.</title>
        <authorList>
            <person name="Saw J.H."/>
            <person name="Yuryev A."/>
            <person name="Kanbe M."/>
            <person name="Hou S."/>
            <person name="Young A.G."/>
            <person name="Aizawa S."/>
            <person name="Alam M."/>
        </authorList>
    </citation>
    <scope>NUCLEOTIDE SEQUENCE [LARGE SCALE GENOMIC DNA]</scope>
    <source>
        <strain evidence="2 3">Lewin</strain>
    </source>
</reference>
<name>H6L9N0_SAPGL</name>
<proteinExistence type="predicted"/>
<gene>
    <name evidence="2" type="ordered locus">SGRA_0469</name>
</gene>
<keyword evidence="3" id="KW-1185">Reference proteome</keyword>
<feature type="region of interest" description="Disordered" evidence="1">
    <location>
        <begin position="1"/>
        <end position="47"/>
    </location>
</feature>
<dbReference type="EMBL" id="CP002831">
    <property type="protein sequence ID" value="AFC23208.1"/>
    <property type="molecule type" value="Genomic_DNA"/>
</dbReference>